<dbReference type="EMBL" id="LSSL01005521">
    <property type="protein sequence ID" value="OLY78788.1"/>
    <property type="molecule type" value="Genomic_DNA"/>
</dbReference>
<proteinExistence type="predicted"/>
<feature type="compositionally biased region" description="Basic and acidic residues" evidence="1">
    <location>
        <begin position="39"/>
        <end position="50"/>
    </location>
</feature>
<feature type="region of interest" description="Disordered" evidence="1">
    <location>
        <begin position="29"/>
        <end position="50"/>
    </location>
</feature>
<dbReference type="Proteomes" id="UP000187455">
    <property type="component" value="Unassembled WGS sequence"/>
</dbReference>
<protein>
    <submittedName>
        <fullName evidence="2">Uncharacterized protein</fullName>
    </submittedName>
</protein>
<name>A0A1R0GPJ2_9FUNG</name>
<evidence type="ECO:0000256" key="1">
    <source>
        <dbReference type="SAM" id="MobiDB-lite"/>
    </source>
</evidence>
<accession>A0A1R0GPJ2</accession>
<organism evidence="2 3">
    <name type="scientific">Smittium mucronatum</name>
    <dbReference type="NCBI Taxonomy" id="133383"/>
    <lineage>
        <taxon>Eukaryota</taxon>
        <taxon>Fungi</taxon>
        <taxon>Fungi incertae sedis</taxon>
        <taxon>Zoopagomycota</taxon>
        <taxon>Kickxellomycotina</taxon>
        <taxon>Harpellomycetes</taxon>
        <taxon>Harpellales</taxon>
        <taxon>Legeriomycetaceae</taxon>
        <taxon>Smittium</taxon>
    </lineage>
</organism>
<dbReference type="AlphaFoldDB" id="A0A1R0GPJ2"/>
<evidence type="ECO:0000313" key="2">
    <source>
        <dbReference type="EMBL" id="OLY78788.1"/>
    </source>
</evidence>
<gene>
    <name evidence="2" type="ORF">AYI68_g7152</name>
</gene>
<keyword evidence="3" id="KW-1185">Reference proteome</keyword>
<reference evidence="2 3" key="1">
    <citation type="journal article" date="2016" name="Mol. Biol. Evol.">
        <title>Genome-Wide Survey of Gut Fungi (Harpellales) Reveals the First Horizontally Transferred Ubiquitin Gene from a Mosquito Host.</title>
        <authorList>
            <person name="Wang Y."/>
            <person name="White M.M."/>
            <person name="Kvist S."/>
            <person name="Moncalvo J.M."/>
        </authorList>
    </citation>
    <scope>NUCLEOTIDE SEQUENCE [LARGE SCALE GENOMIC DNA]</scope>
    <source>
        <strain evidence="2 3">ALG-7-W6</strain>
    </source>
</reference>
<sequence length="92" mass="10833">MTWNCLLPTRTKRWKHIKIDSYIPRPWDRTNWRTTGDTESEKGEDKNDASHPHVEICTMFSEFEGIFHIATPATARKNGHCRPRKRKVLAID</sequence>
<comment type="caution">
    <text evidence="2">The sequence shown here is derived from an EMBL/GenBank/DDBJ whole genome shotgun (WGS) entry which is preliminary data.</text>
</comment>
<evidence type="ECO:0000313" key="3">
    <source>
        <dbReference type="Proteomes" id="UP000187455"/>
    </source>
</evidence>